<protein>
    <recommendedName>
        <fullName evidence="3">Bacterial Pleckstrin homology domain-containing protein</fullName>
    </recommendedName>
</protein>
<comment type="caution">
    <text evidence="2">The sequence shown here is derived from an EMBL/GenBank/DDBJ whole genome shotgun (WGS) entry which is preliminary data.</text>
</comment>
<accession>A0A645J1K9</accession>
<reference evidence="2" key="1">
    <citation type="submission" date="2019-08" db="EMBL/GenBank/DDBJ databases">
        <authorList>
            <person name="Kucharzyk K."/>
            <person name="Murdoch R.W."/>
            <person name="Higgins S."/>
            <person name="Loffler F."/>
        </authorList>
    </citation>
    <scope>NUCLEOTIDE SEQUENCE</scope>
</reference>
<evidence type="ECO:0000313" key="2">
    <source>
        <dbReference type="EMBL" id="MPN57336.1"/>
    </source>
</evidence>
<keyword evidence="1" id="KW-0472">Membrane</keyword>
<keyword evidence="1" id="KW-0812">Transmembrane</keyword>
<sequence length="147" mass="15636">MPKTVGSKRGGIIAAVIMVIVFAGAGVMFYYGEREADVRIADNQIQIEAMYGLDIDFSGVTGVSLIEKSMQEIGVGRRDNGYGGFGDTLKGHFSSDNLGKVLLFVKVASSPTIRIARGDAEPVYISFSDAAKTKLLYEALIAALPPA</sequence>
<dbReference type="EMBL" id="VSSQ01128756">
    <property type="protein sequence ID" value="MPN57336.1"/>
    <property type="molecule type" value="Genomic_DNA"/>
</dbReference>
<evidence type="ECO:0008006" key="3">
    <source>
        <dbReference type="Google" id="ProtNLM"/>
    </source>
</evidence>
<gene>
    <name evidence="2" type="ORF">SDC9_205030</name>
</gene>
<proteinExistence type="predicted"/>
<dbReference type="AlphaFoldDB" id="A0A645J1K9"/>
<name>A0A645J1K9_9ZZZZ</name>
<evidence type="ECO:0000256" key="1">
    <source>
        <dbReference type="SAM" id="Phobius"/>
    </source>
</evidence>
<feature type="transmembrane region" description="Helical" evidence="1">
    <location>
        <begin position="12"/>
        <end position="31"/>
    </location>
</feature>
<organism evidence="2">
    <name type="scientific">bioreactor metagenome</name>
    <dbReference type="NCBI Taxonomy" id="1076179"/>
    <lineage>
        <taxon>unclassified sequences</taxon>
        <taxon>metagenomes</taxon>
        <taxon>ecological metagenomes</taxon>
    </lineage>
</organism>
<keyword evidence="1" id="KW-1133">Transmembrane helix</keyword>